<gene>
    <name evidence="2" type="ORF">K435DRAFT_802836</name>
</gene>
<sequence length="147" mass="16754">MYLLSGDDKFSEYVVGALVLKLSWVTEGVMEVVTEMVIIEVTLAILSMLEKSDTPRDRTLHWAGKKRKSETSRTTRGVKVNLDPSLLKKTHDEHHIEREAKKAKKQAERDKKAAFATTKRKQQKEAEGRIAAFEDKEVEKTDSLLNL</sequence>
<protein>
    <submittedName>
        <fullName evidence="2">Uncharacterized protein</fullName>
    </submittedName>
</protein>
<keyword evidence="3" id="KW-1185">Reference proteome</keyword>
<name>A0A4V4HE29_DENBC</name>
<feature type="region of interest" description="Disordered" evidence="1">
    <location>
        <begin position="90"/>
        <end position="128"/>
    </location>
</feature>
<evidence type="ECO:0000313" key="3">
    <source>
        <dbReference type="Proteomes" id="UP000297245"/>
    </source>
</evidence>
<organism evidence="2 3">
    <name type="scientific">Dendrothele bispora (strain CBS 962.96)</name>
    <dbReference type="NCBI Taxonomy" id="1314807"/>
    <lineage>
        <taxon>Eukaryota</taxon>
        <taxon>Fungi</taxon>
        <taxon>Dikarya</taxon>
        <taxon>Basidiomycota</taxon>
        <taxon>Agaricomycotina</taxon>
        <taxon>Agaricomycetes</taxon>
        <taxon>Agaricomycetidae</taxon>
        <taxon>Agaricales</taxon>
        <taxon>Agaricales incertae sedis</taxon>
        <taxon>Dendrothele</taxon>
    </lineage>
</organism>
<proteinExistence type="predicted"/>
<dbReference type="Proteomes" id="UP000297245">
    <property type="component" value="Unassembled WGS sequence"/>
</dbReference>
<evidence type="ECO:0000256" key="1">
    <source>
        <dbReference type="SAM" id="MobiDB-lite"/>
    </source>
</evidence>
<accession>A0A4V4HE29</accession>
<feature type="compositionally biased region" description="Basic and acidic residues" evidence="1">
    <location>
        <begin position="90"/>
        <end position="113"/>
    </location>
</feature>
<dbReference type="AlphaFoldDB" id="A0A4V4HE29"/>
<dbReference type="EMBL" id="ML179373">
    <property type="protein sequence ID" value="THU89295.1"/>
    <property type="molecule type" value="Genomic_DNA"/>
</dbReference>
<reference evidence="2 3" key="1">
    <citation type="journal article" date="2019" name="Nat. Ecol. Evol.">
        <title>Megaphylogeny resolves global patterns of mushroom evolution.</title>
        <authorList>
            <person name="Varga T."/>
            <person name="Krizsan K."/>
            <person name="Foldi C."/>
            <person name="Dima B."/>
            <person name="Sanchez-Garcia M."/>
            <person name="Sanchez-Ramirez S."/>
            <person name="Szollosi G.J."/>
            <person name="Szarkandi J.G."/>
            <person name="Papp V."/>
            <person name="Albert L."/>
            <person name="Andreopoulos W."/>
            <person name="Angelini C."/>
            <person name="Antonin V."/>
            <person name="Barry K.W."/>
            <person name="Bougher N.L."/>
            <person name="Buchanan P."/>
            <person name="Buyck B."/>
            <person name="Bense V."/>
            <person name="Catcheside P."/>
            <person name="Chovatia M."/>
            <person name="Cooper J."/>
            <person name="Damon W."/>
            <person name="Desjardin D."/>
            <person name="Finy P."/>
            <person name="Geml J."/>
            <person name="Haridas S."/>
            <person name="Hughes K."/>
            <person name="Justo A."/>
            <person name="Karasinski D."/>
            <person name="Kautmanova I."/>
            <person name="Kiss B."/>
            <person name="Kocsube S."/>
            <person name="Kotiranta H."/>
            <person name="LaButti K.M."/>
            <person name="Lechner B.E."/>
            <person name="Liimatainen K."/>
            <person name="Lipzen A."/>
            <person name="Lukacs Z."/>
            <person name="Mihaltcheva S."/>
            <person name="Morgado L.N."/>
            <person name="Niskanen T."/>
            <person name="Noordeloos M.E."/>
            <person name="Ohm R.A."/>
            <person name="Ortiz-Santana B."/>
            <person name="Ovrebo C."/>
            <person name="Racz N."/>
            <person name="Riley R."/>
            <person name="Savchenko A."/>
            <person name="Shiryaev A."/>
            <person name="Soop K."/>
            <person name="Spirin V."/>
            <person name="Szebenyi C."/>
            <person name="Tomsovsky M."/>
            <person name="Tulloss R.E."/>
            <person name="Uehling J."/>
            <person name="Grigoriev I.V."/>
            <person name="Vagvolgyi C."/>
            <person name="Papp T."/>
            <person name="Martin F.M."/>
            <person name="Miettinen O."/>
            <person name="Hibbett D.S."/>
            <person name="Nagy L.G."/>
        </authorList>
    </citation>
    <scope>NUCLEOTIDE SEQUENCE [LARGE SCALE GENOMIC DNA]</scope>
    <source>
        <strain evidence="2 3">CBS 962.96</strain>
    </source>
</reference>
<evidence type="ECO:0000313" key="2">
    <source>
        <dbReference type="EMBL" id="THU89295.1"/>
    </source>
</evidence>